<reference evidence="2 3" key="1">
    <citation type="journal article" date="2018" name="Mol. Biol. Evol.">
        <title>Analysis of the draft genome of the red seaweed Gracilariopsis chorda provides insights into genome size evolution in Rhodophyta.</title>
        <authorList>
            <person name="Lee J."/>
            <person name="Yang E.C."/>
            <person name="Graf L."/>
            <person name="Yang J.H."/>
            <person name="Qiu H."/>
            <person name="Zel Zion U."/>
            <person name="Chan C.X."/>
            <person name="Stephens T.G."/>
            <person name="Weber A.P.M."/>
            <person name="Boo G.H."/>
            <person name="Boo S.M."/>
            <person name="Kim K.M."/>
            <person name="Shin Y."/>
            <person name="Jung M."/>
            <person name="Lee S.J."/>
            <person name="Yim H.S."/>
            <person name="Lee J.H."/>
            <person name="Bhattacharya D."/>
            <person name="Yoon H.S."/>
        </authorList>
    </citation>
    <scope>NUCLEOTIDE SEQUENCE [LARGE SCALE GENOMIC DNA]</scope>
    <source>
        <strain evidence="2 3">SKKU-2015</strain>
        <tissue evidence="2">Whole body</tissue>
    </source>
</reference>
<dbReference type="InterPro" id="IPR027925">
    <property type="entry name" value="MCM_N"/>
</dbReference>
<keyword evidence="3" id="KW-1185">Reference proteome</keyword>
<evidence type="ECO:0000313" key="2">
    <source>
        <dbReference type="EMBL" id="PXF43846.1"/>
    </source>
</evidence>
<sequence>MVTGIDTTTPVGNWHAELMRRFADSLDANNRLRILADRLKEMVQPTDPKTLRAHKMPKRLVVSIYDLLDFDPELTVQLLARPAELLPVFELAVRALTTGIRQELMLHKHKLAEYLERYFGSRRVSPRGLKAKVVGSVDNVEGIVTRASVARRRLVLSVHYCLITRKFHEKTYRDNSSVISLAVFTKTSEMPCSSYLTKEEGENLHEITLSYSSTALFM</sequence>
<dbReference type="AlphaFoldDB" id="A0A2V3IP33"/>
<dbReference type="SUPFAM" id="SSF50249">
    <property type="entry name" value="Nucleic acid-binding proteins"/>
    <property type="match status" value="1"/>
</dbReference>
<gene>
    <name evidence="2" type="ORF">BWQ96_06392</name>
</gene>
<comment type="caution">
    <text evidence="2">The sequence shown here is derived from an EMBL/GenBank/DDBJ whole genome shotgun (WGS) entry which is preliminary data.</text>
</comment>
<evidence type="ECO:0000259" key="1">
    <source>
        <dbReference type="Pfam" id="PF14551"/>
    </source>
</evidence>
<proteinExistence type="predicted"/>
<dbReference type="Pfam" id="PF14551">
    <property type="entry name" value="MCM_N"/>
    <property type="match status" value="1"/>
</dbReference>
<dbReference type="EMBL" id="NBIV01000109">
    <property type="protein sequence ID" value="PXF43846.1"/>
    <property type="molecule type" value="Genomic_DNA"/>
</dbReference>
<dbReference type="InterPro" id="IPR012340">
    <property type="entry name" value="NA-bd_OB-fold"/>
</dbReference>
<dbReference type="Proteomes" id="UP000247409">
    <property type="component" value="Unassembled WGS sequence"/>
</dbReference>
<organism evidence="2 3">
    <name type="scientific">Gracilariopsis chorda</name>
    <dbReference type="NCBI Taxonomy" id="448386"/>
    <lineage>
        <taxon>Eukaryota</taxon>
        <taxon>Rhodophyta</taxon>
        <taxon>Florideophyceae</taxon>
        <taxon>Rhodymeniophycidae</taxon>
        <taxon>Gracilariales</taxon>
        <taxon>Gracilariaceae</taxon>
        <taxon>Gracilariopsis</taxon>
    </lineage>
</organism>
<protein>
    <submittedName>
        <fullName evidence="2">DNA replication licensing factor Mcm3</fullName>
    </submittedName>
</protein>
<dbReference type="OrthoDB" id="1882346at2759"/>
<evidence type="ECO:0000313" key="3">
    <source>
        <dbReference type="Proteomes" id="UP000247409"/>
    </source>
</evidence>
<name>A0A2V3IP33_9FLOR</name>
<feature type="domain" description="MCM N-terminal" evidence="1">
    <location>
        <begin position="58"/>
        <end position="100"/>
    </location>
</feature>
<dbReference type="STRING" id="448386.A0A2V3IP33"/>
<accession>A0A2V3IP33</accession>
<dbReference type="Gene3D" id="3.30.1640.10">
    <property type="entry name" value="mini-chromosome maintenance (MCM) complex, chain A, domain 1"/>
    <property type="match status" value="1"/>
</dbReference>